<evidence type="ECO:0000313" key="3">
    <source>
        <dbReference type="Proteomes" id="UP000535020"/>
    </source>
</evidence>
<organism evidence="2 3">
    <name type="scientific">Flavobacterium agri</name>
    <dbReference type="NCBI Taxonomy" id="2743471"/>
    <lineage>
        <taxon>Bacteria</taxon>
        <taxon>Pseudomonadati</taxon>
        <taxon>Bacteroidota</taxon>
        <taxon>Flavobacteriia</taxon>
        <taxon>Flavobacteriales</taxon>
        <taxon>Flavobacteriaceae</taxon>
        <taxon>Flavobacterium</taxon>
    </lineage>
</organism>
<dbReference type="Proteomes" id="UP000535020">
    <property type="component" value="Unassembled WGS sequence"/>
</dbReference>
<feature type="transmembrane region" description="Helical" evidence="1">
    <location>
        <begin position="5"/>
        <end position="24"/>
    </location>
</feature>
<feature type="transmembrane region" description="Helical" evidence="1">
    <location>
        <begin position="75"/>
        <end position="95"/>
    </location>
</feature>
<dbReference type="EMBL" id="JACBJI010000011">
    <property type="protein sequence ID" value="NYA72711.1"/>
    <property type="molecule type" value="Genomic_DNA"/>
</dbReference>
<name>A0A7Y8Y5A6_9FLAO</name>
<keyword evidence="1" id="KW-0812">Transmembrane</keyword>
<dbReference type="RefSeq" id="WP_176007522.1">
    <property type="nucleotide sequence ID" value="NZ_JABWMI010000024.1"/>
</dbReference>
<feature type="transmembrane region" description="Helical" evidence="1">
    <location>
        <begin position="128"/>
        <end position="149"/>
    </location>
</feature>
<dbReference type="AlphaFoldDB" id="A0A7Y8Y5A6"/>
<gene>
    <name evidence="2" type="ORF">HZF10_17420</name>
</gene>
<proteinExistence type="predicted"/>
<comment type="caution">
    <text evidence="2">The sequence shown here is derived from an EMBL/GenBank/DDBJ whole genome shotgun (WGS) entry which is preliminary data.</text>
</comment>
<accession>A0A7Y8Y5A6</accession>
<protein>
    <submittedName>
        <fullName evidence="2">Uncharacterized protein</fullName>
    </submittedName>
</protein>
<evidence type="ECO:0000256" key="1">
    <source>
        <dbReference type="SAM" id="Phobius"/>
    </source>
</evidence>
<reference evidence="2 3" key="1">
    <citation type="submission" date="2020-07" db="EMBL/GenBank/DDBJ databases">
        <authorList>
            <person name="Sun Q."/>
        </authorList>
    </citation>
    <scope>NUCLEOTIDE SEQUENCE [LARGE SCALE GENOMIC DNA]</scope>
    <source>
        <strain evidence="2 3">MAH-1</strain>
    </source>
</reference>
<keyword evidence="1" id="KW-0472">Membrane</keyword>
<keyword evidence="1" id="KW-1133">Transmembrane helix</keyword>
<sequence length="151" mass="17227">MTKFVFPIITISLIAINILFIGILKTNEVGISELFIKSQPTTELIFLSDQYQNTKSEIYYELILKRNIQDQEKSLLPLFLIQLMISSFAISFASLDLKRKGLIFLLHCFLMGILSVFIIPLILPIDNLSIAIAALVIWVAVNFGFLYILKR</sequence>
<keyword evidence="3" id="KW-1185">Reference proteome</keyword>
<evidence type="ECO:0000313" key="2">
    <source>
        <dbReference type="EMBL" id="NYA72711.1"/>
    </source>
</evidence>
<feature type="transmembrane region" description="Helical" evidence="1">
    <location>
        <begin position="102"/>
        <end position="122"/>
    </location>
</feature>